<evidence type="ECO:0000256" key="6">
    <source>
        <dbReference type="ARBA" id="ARBA00022737"/>
    </source>
</evidence>
<organism evidence="10 11">
    <name type="scientific">Sulfuritalea hydrogenivorans sk43H</name>
    <dbReference type="NCBI Taxonomy" id="1223802"/>
    <lineage>
        <taxon>Bacteria</taxon>
        <taxon>Pseudomonadati</taxon>
        <taxon>Pseudomonadota</taxon>
        <taxon>Betaproteobacteria</taxon>
        <taxon>Nitrosomonadales</taxon>
        <taxon>Sterolibacteriaceae</taxon>
        <taxon>Sulfuritalea</taxon>
    </lineage>
</organism>
<dbReference type="InterPro" id="IPR011990">
    <property type="entry name" value="TPR-like_helical_dom_sf"/>
</dbReference>
<dbReference type="Pfam" id="PF13432">
    <property type="entry name" value="TPR_16"/>
    <property type="match status" value="1"/>
</dbReference>
<dbReference type="KEGG" id="shd:SUTH_00949"/>
<dbReference type="Gene3D" id="1.25.40.10">
    <property type="entry name" value="Tetratricopeptide repeat domain"/>
    <property type="match status" value="2"/>
</dbReference>
<evidence type="ECO:0000256" key="3">
    <source>
        <dbReference type="ARBA" id="ARBA00011970"/>
    </source>
</evidence>
<dbReference type="GO" id="GO:0097363">
    <property type="term" value="F:protein O-acetylglucosaminyltransferase activity"/>
    <property type="evidence" value="ECO:0007669"/>
    <property type="project" value="UniProtKB-EC"/>
</dbReference>
<dbReference type="SMART" id="SM00028">
    <property type="entry name" value="TPR"/>
    <property type="match status" value="5"/>
</dbReference>
<dbReference type="Pfam" id="PF14559">
    <property type="entry name" value="TPR_19"/>
    <property type="match status" value="1"/>
</dbReference>
<dbReference type="SUPFAM" id="SSF48452">
    <property type="entry name" value="TPR-like"/>
    <property type="match status" value="1"/>
</dbReference>
<dbReference type="EC" id="2.4.1.255" evidence="3"/>
<dbReference type="EMBL" id="AP012547">
    <property type="protein sequence ID" value="BAO28755.1"/>
    <property type="molecule type" value="Genomic_DNA"/>
</dbReference>
<dbReference type="PROSITE" id="PS50005">
    <property type="entry name" value="TPR"/>
    <property type="match status" value="1"/>
</dbReference>
<dbReference type="InterPro" id="IPR029489">
    <property type="entry name" value="OGT/SEC/SPY_C"/>
</dbReference>
<keyword evidence="5 10" id="KW-0808">Transferase</keyword>
<dbReference type="STRING" id="1223802.SUTH_00949"/>
<accession>W0SDB8</accession>
<evidence type="ECO:0000256" key="1">
    <source>
        <dbReference type="ARBA" id="ARBA00004922"/>
    </source>
</evidence>
<dbReference type="RefSeq" id="WP_041097485.1">
    <property type="nucleotide sequence ID" value="NZ_AP012547.1"/>
</dbReference>
<evidence type="ECO:0000256" key="8">
    <source>
        <dbReference type="PROSITE-ProRule" id="PRU00339"/>
    </source>
</evidence>
<dbReference type="AlphaFoldDB" id="W0SDB8"/>
<dbReference type="InterPro" id="IPR019734">
    <property type="entry name" value="TPR_rpt"/>
</dbReference>
<keyword evidence="7 8" id="KW-0802">TPR repeat</keyword>
<evidence type="ECO:0000256" key="5">
    <source>
        <dbReference type="ARBA" id="ARBA00022679"/>
    </source>
</evidence>
<name>W0SDB8_9PROT</name>
<dbReference type="InterPro" id="IPR037919">
    <property type="entry name" value="OGT"/>
</dbReference>
<dbReference type="HOGENOM" id="CLU_001721_5_2_4"/>
<evidence type="ECO:0000256" key="2">
    <source>
        <dbReference type="ARBA" id="ARBA00005386"/>
    </source>
</evidence>
<evidence type="ECO:0000313" key="11">
    <source>
        <dbReference type="Proteomes" id="UP000031637"/>
    </source>
</evidence>
<feature type="domain" description="O-GlcNAc transferase C-terminal" evidence="9">
    <location>
        <begin position="418"/>
        <end position="604"/>
    </location>
</feature>
<dbReference type="PANTHER" id="PTHR44366:SF1">
    <property type="entry name" value="UDP-N-ACETYLGLUCOSAMINE--PEPTIDE N-ACETYLGLUCOSAMINYLTRANSFERASE 110 KDA SUBUNIT"/>
    <property type="match status" value="1"/>
</dbReference>
<dbReference type="SUPFAM" id="SSF53756">
    <property type="entry name" value="UDP-Glycosyltransferase/glycogen phosphorylase"/>
    <property type="match status" value="1"/>
</dbReference>
<dbReference type="Gene3D" id="3.40.50.2000">
    <property type="entry name" value="Glycogen Phosphorylase B"/>
    <property type="match status" value="1"/>
</dbReference>
<reference evidence="10 11" key="1">
    <citation type="journal article" date="2014" name="Syst. Appl. Microbiol.">
        <title>Complete genomes of freshwater sulfur oxidizers Sulfuricella denitrificans skB26 and Sulfuritalea hydrogenivorans sk43H: genetic insights into the sulfur oxidation pathway of betaproteobacteria.</title>
        <authorList>
            <person name="Watanabe T."/>
            <person name="Kojima H."/>
            <person name="Fukui M."/>
        </authorList>
    </citation>
    <scope>NUCLEOTIDE SEQUENCE [LARGE SCALE GENOMIC DNA]</scope>
    <source>
        <strain evidence="10">DSM22779</strain>
    </source>
</reference>
<keyword evidence="6" id="KW-0677">Repeat</keyword>
<keyword evidence="4" id="KW-0328">Glycosyltransferase</keyword>
<evidence type="ECO:0000259" key="9">
    <source>
        <dbReference type="Pfam" id="PF13844"/>
    </source>
</evidence>
<feature type="domain" description="O-GlcNAc transferase C-terminal" evidence="9">
    <location>
        <begin position="253"/>
        <end position="407"/>
    </location>
</feature>
<proteinExistence type="inferred from homology"/>
<dbReference type="Gene3D" id="3.40.50.11380">
    <property type="match status" value="1"/>
</dbReference>
<dbReference type="OrthoDB" id="101857at2"/>
<evidence type="ECO:0000313" key="10">
    <source>
        <dbReference type="EMBL" id="BAO28755.1"/>
    </source>
</evidence>
<dbReference type="Pfam" id="PF13844">
    <property type="entry name" value="Glyco_transf_41"/>
    <property type="match status" value="2"/>
</dbReference>
<comment type="pathway">
    <text evidence="1">Protein modification; protein glycosylation.</text>
</comment>
<comment type="similarity">
    <text evidence="2">Belongs to the glycosyltransferase 41 family. O-GlcNAc transferase subfamily.</text>
</comment>
<keyword evidence="11" id="KW-1185">Reference proteome</keyword>
<evidence type="ECO:0000256" key="4">
    <source>
        <dbReference type="ARBA" id="ARBA00022676"/>
    </source>
</evidence>
<sequence>MNDLQQILVSAIQAQERGEIDEAVRLFKAALEMHPGHPAACYSLGVIAIRREDPADALHWAEVGMAAAPGYAPLRFLAGSALRAAGASGEAALQRFDEAIALQPDYIEALVNSGVALRDMLRHKEALERFNQVLAINPDYTTALANCAVLLTEFKQSEEAIAMFKHLLEVQPDYDYGPGLLCFERLHVCDWTDYDETVNKIIGEVRAGRRSCKSLAMMAISDFAGDHFQSARIFGEHLYPSGSRRLWQGEVYRHDRIRLAYISPDLREHPVGHLMAGVFEHHDRSRFELIAISLGIDDKSRLRGRMLKAFDRFIDAKTMSPPQIAQLIRSLEVDVAVDLAGYTADSHPEVLAQRPAPVQVNFLGYAGSMGVDYMDYLIADRHVAPREHWPYYSEKIVYMPDAYLPTDGSVEIPEEAPGRSAYGLPETGLVFCAFSHDYKISPGIFAIWMRLLKRTKGSVLWLMSRSEISQKNLWAAAEAQGVDAARLIFATRVPRVEDHLARYRLADFFLDTYPYNAHTTAADALMAGVPVVTCMGEAFHARVAGSLVHAAGLPELATHSLADYEALALALAAQPERVSRLKAHLRETRASSPLFDTANFCRNLEAIYISMWRKYRLGTAPDSL</sequence>
<dbReference type="Proteomes" id="UP000031637">
    <property type="component" value="Chromosome"/>
</dbReference>
<evidence type="ECO:0000256" key="7">
    <source>
        <dbReference type="ARBA" id="ARBA00022803"/>
    </source>
</evidence>
<gene>
    <name evidence="10" type="ORF">SUTH_00949</name>
</gene>
<feature type="repeat" description="TPR" evidence="8">
    <location>
        <begin position="107"/>
        <end position="140"/>
    </location>
</feature>
<dbReference type="PANTHER" id="PTHR44366">
    <property type="entry name" value="UDP-N-ACETYLGLUCOSAMINE--PEPTIDE N-ACETYLGLUCOSAMINYLTRANSFERASE 110 KDA SUBUNIT"/>
    <property type="match status" value="1"/>
</dbReference>
<protein>
    <recommendedName>
        <fullName evidence="3">protein O-GlcNAc transferase</fullName>
        <ecNumber evidence="3">2.4.1.255</ecNumber>
    </recommendedName>
</protein>
<dbReference type="GO" id="GO:0006493">
    <property type="term" value="P:protein O-linked glycosylation"/>
    <property type="evidence" value="ECO:0007669"/>
    <property type="project" value="InterPro"/>
</dbReference>